<feature type="compositionally biased region" description="Low complexity" evidence="1">
    <location>
        <begin position="47"/>
        <end position="60"/>
    </location>
</feature>
<sequence>MLRRLGISHTPTIHTHHPSPDTLYSGSSEYVHFHSLFFHPLPTTTTTTTTFISSSSSPPSQTSPPPPPPAHSSDRQGHSLHRVSVST</sequence>
<proteinExistence type="predicted"/>
<evidence type="ECO:0000313" key="2">
    <source>
        <dbReference type="EMBL" id="MPC73365.1"/>
    </source>
</evidence>
<protein>
    <submittedName>
        <fullName evidence="2">Uncharacterized protein</fullName>
    </submittedName>
</protein>
<accession>A0A5B7HUA9</accession>
<feature type="compositionally biased region" description="Pro residues" evidence="1">
    <location>
        <begin position="61"/>
        <end position="70"/>
    </location>
</feature>
<reference evidence="2 3" key="1">
    <citation type="submission" date="2019-05" db="EMBL/GenBank/DDBJ databases">
        <title>Another draft genome of Portunus trituberculatus and its Hox gene families provides insights of decapod evolution.</title>
        <authorList>
            <person name="Jeong J.-H."/>
            <person name="Song I."/>
            <person name="Kim S."/>
            <person name="Choi T."/>
            <person name="Kim D."/>
            <person name="Ryu S."/>
            <person name="Kim W."/>
        </authorList>
    </citation>
    <scope>NUCLEOTIDE SEQUENCE [LARGE SCALE GENOMIC DNA]</scope>
    <source>
        <tissue evidence="2">Muscle</tissue>
    </source>
</reference>
<comment type="caution">
    <text evidence="2">The sequence shown here is derived from an EMBL/GenBank/DDBJ whole genome shotgun (WGS) entry which is preliminary data.</text>
</comment>
<name>A0A5B7HUA9_PORTR</name>
<dbReference type="EMBL" id="VSRR010036655">
    <property type="protein sequence ID" value="MPC73365.1"/>
    <property type="molecule type" value="Genomic_DNA"/>
</dbReference>
<keyword evidence="3" id="KW-1185">Reference proteome</keyword>
<evidence type="ECO:0000256" key="1">
    <source>
        <dbReference type="SAM" id="MobiDB-lite"/>
    </source>
</evidence>
<dbReference type="Proteomes" id="UP000324222">
    <property type="component" value="Unassembled WGS sequence"/>
</dbReference>
<dbReference type="AlphaFoldDB" id="A0A5B7HUA9"/>
<evidence type="ECO:0000313" key="3">
    <source>
        <dbReference type="Proteomes" id="UP000324222"/>
    </source>
</evidence>
<feature type="region of interest" description="Disordered" evidence="1">
    <location>
        <begin position="1"/>
        <end position="25"/>
    </location>
</feature>
<organism evidence="2 3">
    <name type="scientific">Portunus trituberculatus</name>
    <name type="common">Swimming crab</name>
    <name type="synonym">Neptunus trituberculatus</name>
    <dbReference type="NCBI Taxonomy" id="210409"/>
    <lineage>
        <taxon>Eukaryota</taxon>
        <taxon>Metazoa</taxon>
        <taxon>Ecdysozoa</taxon>
        <taxon>Arthropoda</taxon>
        <taxon>Crustacea</taxon>
        <taxon>Multicrustacea</taxon>
        <taxon>Malacostraca</taxon>
        <taxon>Eumalacostraca</taxon>
        <taxon>Eucarida</taxon>
        <taxon>Decapoda</taxon>
        <taxon>Pleocyemata</taxon>
        <taxon>Brachyura</taxon>
        <taxon>Eubrachyura</taxon>
        <taxon>Portunoidea</taxon>
        <taxon>Portunidae</taxon>
        <taxon>Portuninae</taxon>
        <taxon>Portunus</taxon>
    </lineage>
</organism>
<gene>
    <name evidence="2" type="ORF">E2C01_067692</name>
</gene>
<feature type="region of interest" description="Disordered" evidence="1">
    <location>
        <begin position="47"/>
        <end position="87"/>
    </location>
</feature>